<dbReference type="InterPro" id="IPR042097">
    <property type="entry name" value="Aminopeptidase_N-like_N_sf"/>
</dbReference>
<dbReference type="InterPro" id="IPR027268">
    <property type="entry name" value="Peptidase_M4/M1_CTD_sf"/>
</dbReference>
<keyword evidence="6 9" id="KW-0378">Hydrolase</keyword>
<comment type="caution">
    <text evidence="13">The sequence shown here is derived from an EMBL/GenBank/DDBJ whole genome shotgun (WGS) entry which is preliminary data.</text>
</comment>
<reference evidence="14" key="1">
    <citation type="journal article" date="2019" name="Int. J. Syst. Evol. Microbiol.">
        <title>The Global Catalogue of Microorganisms (GCM) 10K type strain sequencing project: providing services to taxonomists for standard genome sequencing and annotation.</title>
        <authorList>
            <consortium name="The Broad Institute Genomics Platform"/>
            <consortium name="The Broad Institute Genome Sequencing Center for Infectious Disease"/>
            <person name="Wu L."/>
            <person name="Ma J."/>
        </authorList>
    </citation>
    <scope>NUCLEOTIDE SEQUENCE [LARGE SCALE GENOMIC DNA]</scope>
    <source>
        <strain evidence="14">LMG 29894</strain>
    </source>
</reference>
<dbReference type="Pfam" id="PF11838">
    <property type="entry name" value="ERAP1_C"/>
    <property type="match status" value="1"/>
</dbReference>
<accession>A0ABV8MNN3</accession>
<name>A0ABV8MNN3_9NEIS</name>
<evidence type="ECO:0000313" key="14">
    <source>
        <dbReference type="Proteomes" id="UP001595791"/>
    </source>
</evidence>
<dbReference type="RefSeq" id="WP_378162032.1">
    <property type="nucleotide sequence ID" value="NZ_JBHSBU010000001.1"/>
</dbReference>
<keyword evidence="14" id="KW-1185">Reference proteome</keyword>
<dbReference type="Gene3D" id="2.60.40.1730">
    <property type="entry name" value="tricorn interacting facor f3 domain"/>
    <property type="match status" value="1"/>
</dbReference>
<keyword evidence="7 9" id="KW-0862">Zinc</keyword>
<evidence type="ECO:0000256" key="3">
    <source>
        <dbReference type="ARBA" id="ARBA00022438"/>
    </source>
</evidence>
<keyword evidence="4 9" id="KW-0645">Protease</keyword>
<dbReference type="Pfam" id="PF01433">
    <property type="entry name" value="Peptidase_M1"/>
    <property type="match status" value="1"/>
</dbReference>
<gene>
    <name evidence="13" type="ORF">ACFOW7_05830</name>
</gene>
<evidence type="ECO:0000259" key="10">
    <source>
        <dbReference type="Pfam" id="PF01433"/>
    </source>
</evidence>
<evidence type="ECO:0000256" key="4">
    <source>
        <dbReference type="ARBA" id="ARBA00022670"/>
    </source>
</evidence>
<proteinExistence type="inferred from homology"/>
<evidence type="ECO:0000256" key="2">
    <source>
        <dbReference type="ARBA" id="ARBA00010136"/>
    </source>
</evidence>
<dbReference type="Pfam" id="PF17900">
    <property type="entry name" value="Peptidase_M1_N"/>
    <property type="match status" value="1"/>
</dbReference>
<evidence type="ECO:0000259" key="12">
    <source>
        <dbReference type="Pfam" id="PF17900"/>
    </source>
</evidence>
<evidence type="ECO:0000256" key="1">
    <source>
        <dbReference type="ARBA" id="ARBA00000098"/>
    </source>
</evidence>
<dbReference type="InterPro" id="IPR050344">
    <property type="entry name" value="Peptidase_M1_aminopeptidases"/>
</dbReference>
<dbReference type="PANTHER" id="PTHR11533:SF174">
    <property type="entry name" value="PUROMYCIN-SENSITIVE AMINOPEPTIDASE-RELATED"/>
    <property type="match status" value="1"/>
</dbReference>
<evidence type="ECO:0000256" key="6">
    <source>
        <dbReference type="ARBA" id="ARBA00022801"/>
    </source>
</evidence>
<feature type="domain" description="Peptidase M1 membrane alanine aminopeptidase" evidence="10">
    <location>
        <begin position="240"/>
        <end position="445"/>
    </location>
</feature>
<dbReference type="InterPro" id="IPR014782">
    <property type="entry name" value="Peptidase_M1_dom"/>
</dbReference>
<dbReference type="SUPFAM" id="SSF63737">
    <property type="entry name" value="Leukotriene A4 hydrolase N-terminal domain"/>
    <property type="match status" value="1"/>
</dbReference>
<dbReference type="Gene3D" id="2.60.40.1910">
    <property type="match status" value="1"/>
</dbReference>
<evidence type="ECO:0000259" key="11">
    <source>
        <dbReference type="Pfam" id="PF11838"/>
    </source>
</evidence>
<keyword evidence="5 9" id="KW-0479">Metal-binding</keyword>
<evidence type="ECO:0000256" key="8">
    <source>
        <dbReference type="ARBA" id="ARBA00023049"/>
    </source>
</evidence>
<keyword evidence="3 9" id="KW-0031">Aminopeptidase</keyword>
<evidence type="ECO:0000256" key="5">
    <source>
        <dbReference type="ARBA" id="ARBA00022723"/>
    </source>
</evidence>
<evidence type="ECO:0000313" key="13">
    <source>
        <dbReference type="EMBL" id="MFC4158880.1"/>
    </source>
</evidence>
<dbReference type="SUPFAM" id="SSF55486">
    <property type="entry name" value="Metalloproteases ('zincins'), catalytic domain"/>
    <property type="match status" value="1"/>
</dbReference>
<comment type="cofactor">
    <cofactor evidence="9">
        <name>Zn(2+)</name>
        <dbReference type="ChEBI" id="CHEBI:29105"/>
    </cofactor>
    <text evidence="9">Binds 1 zinc ion per subunit.</text>
</comment>
<dbReference type="InterPro" id="IPR045357">
    <property type="entry name" value="Aminopeptidase_N-like_N"/>
</dbReference>
<organism evidence="13 14">
    <name type="scientific">Chitinimonas lacunae</name>
    <dbReference type="NCBI Taxonomy" id="1963018"/>
    <lineage>
        <taxon>Bacteria</taxon>
        <taxon>Pseudomonadati</taxon>
        <taxon>Pseudomonadota</taxon>
        <taxon>Betaproteobacteria</taxon>
        <taxon>Neisseriales</taxon>
        <taxon>Chitinibacteraceae</taxon>
        <taxon>Chitinimonas</taxon>
    </lineage>
</organism>
<dbReference type="EMBL" id="JBHSBU010000001">
    <property type="protein sequence ID" value="MFC4158880.1"/>
    <property type="molecule type" value="Genomic_DNA"/>
</dbReference>
<dbReference type="GO" id="GO:0004177">
    <property type="term" value="F:aminopeptidase activity"/>
    <property type="evidence" value="ECO:0007669"/>
    <property type="project" value="UniProtKB-KW"/>
</dbReference>
<comment type="catalytic activity">
    <reaction evidence="1">
        <text>Release of an N-terminal amino acid, Xaa-|-Yaa- from a peptide, amide or arylamide. Xaa is preferably Ala, but may be most amino acids including Pro (slow action). When a terminal hydrophobic residue is followed by a prolyl residue, the two may be released as an intact Xaa-Pro dipeptide.</text>
        <dbReference type="EC" id="3.4.11.2"/>
    </reaction>
</comment>
<keyword evidence="8 9" id="KW-0482">Metalloprotease</keyword>
<evidence type="ECO:0000256" key="7">
    <source>
        <dbReference type="ARBA" id="ARBA00022833"/>
    </source>
</evidence>
<dbReference type="Proteomes" id="UP001595791">
    <property type="component" value="Unassembled WGS sequence"/>
</dbReference>
<dbReference type="InterPro" id="IPR034016">
    <property type="entry name" value="M1_APN-typ"/>
</dbReference>
<comment type="similarity">
    <text evidence="2 9">Belongs to the peptidase M1 family.</text>
</comment>
<evidence type="ECO:0000256" key="9">
    <source>
        <dbReference type="RuleBase" id="RU364040"/>
    </source>
</evidence>
<dbReference type="InterPro" id="IPR024571">
    <property type="entry name" value="ERAP1-like_C_dom"/>
</dbReference>
<dbReference type="EC" id="3.4.11.-" evidence="9"/>
<feature type="domain" description="ERAP1-like C-terminal" evidence="11">
    <location>
        <begin position="535"/>
        <end position="845"/>
    </location>
</feature>
<feature type="domain" description="Aminopeptidase N-like N-terminal" evidence="12">
    <location>
        <begin position="28"/>
        <end position="205"/>
    </location>
</feature>
<dbReference type="Gene3D" id="1.25.50.20">
    <property type="match status" value="1"/>
</dbReference>
<dbReference type="InterPro" id="IPR001930">
    <property type="entry name" value="Peptidase_M1"/>
</dbReference>
<dbReference type="PANTHER" id="PTHR11533">
    <property type="entry name" value="PROTEASE M1 ZINC METALLOPROTEASE"/>
    <property type="match status" value="1"/>
</dbReference>
<sequence length="875" mass="96644">MSAIPLLLAAALGSGAAAEPMRLPAVVKPLAYQVDLKVDPAAATHRGEVAISLATSAPARTLLLHGRGLRVSQAVLERDGASWPATVRQRGVDKLELRFQRSVPAGEAVLKLTFSGTIAEREVYGLFRQKEGGDWYAFTQFESTGARRAFPSFDEPGWKVPWTLSLTVPEGLTAVANTPASEEKSLGNGWKTVRFQRTKPLPSYLVAFGVGPFEVVDGGKLRNIPIRYVVPKGRGSEVRYAVSMAPRIVERLEQYFDAPYPYEKLDSLVIPLTVGFSAMENAGLITYTSGLMLAKPAEETEPFKRRQVDIMAHELAHQWFGNYVTMAWWDDLWLNEAFASWMGSKITDQLMPEWKWSSDTQEARARAMAADRLASTRRIHQPVENEHDLNSAFDSITYQKGQAVLSMFETWLGEARFREGVRSYMKKHAWGNATGADFVAALSSQDPDLAPAFRSFIEQPGIPRLKVELKCDDSKARLLLEQSRFLPQGSTARADQRWQVPVTVRVPGGMARLMLKQQRDELVLPLATGERCPAWVQANHGGTGYYRPVYAPGELVRLMTSVPLSVNEILAGLDDAQALTESADLPLADALKLAGHFASHPDKDVVGATLAVIRQARFHVAAADRPAFAAFVQRLYGERTRKLGLLPKAGESSDDALLRADLAWVVADSGQDAALRAEAGRLARSWLLERGAVDPAVREAVLSIAALEGDRTLFERYAKIAAETDNRKERRDLFTALGNFREPALAEAARRLTLDAAYDAREATRLFRAQNEDDATREGTFKFLRSHFASLAKRLPEDSPGYFPRYLDLFCSEAQARALERWLKPTIARYDGGPLELEQSLEQIRLCSVFRSKQAASLSAFLGEVKGTAGVAAAR</sequence>
<dbReference type="Gene3D" id="1.10.390.10">
    <property type="entry name" value="Neutral Protease Domain 2"/>
    <property type="match status" value="1"/>
</dbReference>
<dbReference type="PRINTS" id="PR00756">
    <property type="entry name" value="ALADIPTASE"/>
</dbReference>
<dbReference type="CDD" id="cd09601">
    <property type="entry name" value="M1_APN-Q_like"/>
    <property type="match status" value="1"/>
</dbReference>
<protein>
    <recommendedName>
        <fullName evidence="9">Aminopeptidase</fullName>
        <ecNumber evidence="9">3.4.11.-</ecNumber>
    </recommendedName>
</protein>